<keyword evidence="2" id="KW-1185">Reference proteome</keyword>
<protein>
    <recommendedName>
        <fullName evidence="3">Winged helix DNA-binding domain-containing protein</fullName>
    </recommendedName>
</protein>
<gene>
    <name evidence="1" type="ORF">GCM10010260_24500</name>
</gene>
<evidence type="ECO:0000313" key="2">
    <source>
        <dbReference type="Proteomes" id="UP000618795"/>
    </source>
</evidence>
<dbReference type="EMBL" id="BMTD01000004">
    <property type="protein sequence ID" value="GGU89448.1"/>
    <property type="molecule type" value="Genomic_DNA"/>
</dbReference>
<evidence type="ECO:0000313" key="1">
    <source>
        <dbReference type="EMBL" id="GGU89448.1"/>
    </source>
</evidence>
<dbReference type="PANTHER" id="PTHR38479">
    <property type="entry name" value="LMO0824 PROTEIN"/>
    <property type="match status" value="1"/>
</dbReference>
<proteinExistence type="predicted"/>
<dbReference type="PANTHER" id="PTHR38479:SF2">
    <property type="entry name" value="WINGED HELIX DNA-BINDING DOMAIN-CONTAINING PROTEIN"/>
    <property type="match status" value="1"/>
</dbReference>
<dbReference type="Pfam" id="PF06224">
    <property type="entry name" value="AlkZ-like"/>
    <property type="match status" value="1"/>
</dbReference>
<dbReference type="RefSeq" id="WP_191873333.1">
    <property type="nucleotide sequence ID" value="NZ_BMTD01000004.1"/>
</dbReference>
<reference evidence="1" key="2">
    <citation type="submission" date="2020-09" db="EMBL/GenBank/DDBJ databases">
        <authorList>
            <person name="Sun Q."/>
            <person name="Ohkuma M."/>
        </authorList>
    </citation>
    <scope>NUCLEOTIDE SEQUENCE</scope>
    <source>
        <strain evidence="1">JCM 4369</strain>
    </source>
</reference>
<dbReference type="InterPro" id="IPR009351">
    <property type="entry name" value="AlkZ-like"/>
</dbReference>
<name>A0A918IAR8_9ACTN</name>
<organism evidence="1 2">
    <name type="scientific">Streptomyces filipinensis</name>
    <dbReference type="NCBI Taxonomy" id="66887"/>
    <lineage>
        <taxon>Bacteria</taxon>
        <taxon>Bacillati</taxon>
        <taxon>Actinomycetota</taxon>
        <taxon>Actinomycetes</taxon>
        <taxon>Kitasatosporales</taxon>
        <taxon>Streptomycetaceae</taxon>
        <taxon>Streptomyces</taxon>
    </lineage>
</organism>
<comment type="caution">
    <text evidence="1">The sequence shown here is derived from an EMBL/GenBank/DDBJ whole genome shotgun (WGS) entry which is preliminary data.</text>
</comment>
<evidence type="ECO:0008006" key="3">
    <source>
        <dbReference type="Google" id="ProtNLM"/>
    </source>
</evidence>
<reference evidence="1" key="1">
    <citation type="journal article" date="2014" name="Int. J. Syst. Evol. Microbiol.">
        <title>Complete genome sequence of Corynebacterium casei LMG S-19264T (=DSM 44701T), isolated from a smear-ripened cheese.</title>
        <authorList>
            <consortium name="US DOE Joint Genome Institute (JGI-PGF)"/>
            <person name="Walter F."/>
            <person name="Albersmeier A."/>
            <person name="Kalinowski J."/>
            <person name="Ruckert C."/>
        </authorList>
    </citation>
    <scope>NUCLEOTIDE SEQUENCE</scope>
    <source>
        <strain evidence="1">JCM 4369</strain>
    </source>
</reference>
<accession>A0A918IAR8</accession>
<dbReference type="Proteomes" id="UP000618795">
    <property type="component" value="Unassembled WGS sequence"/>
</dbReference>
<dbReference type="AlphaFoldDB" id="A0A918IAR8"/>
<sequence>MTVLDRRALNRALLARQLLLERRPGSASAVLEHLVGMQAQAQEPPYIGLWTRLAGFAAEELAELIRGREAVRIALMRGTIHLVTARDCLALRPVLQSGLDRQLTSTFGRRLDGLDLDEVSAYGRKLTDAERLTLGGLGALLAERWPQYEPFALANVIRARVPLVQLPPRGVWGEGGLAVHGTAETWLGRPLETDTAPDTLVRRYLAAFGPATVKDIQAWSGLTRIGAVVKRLRPGLRVFQDENGSDLYDVPDAPLPDPSTRAPVRFLPEFDNILLAHADRSRILTEEQRRLVFTRNGLIRSTVLVDGFVRALWRIEDGALVVEPLGRPLARRDRAAVEREGRALLAFVAPHRTDPEIRWA</sequence>